<dbReference type="InterPro" id="IPR011343">
    <property type="entry name" value="DeoC"/>
</dbReference>
<dbReference type="GO" id="GO:0004139">
    <property type="term" value="F:deoxyribose-phosphate aldolase activity"/>
    <property type="evidence" value="ECO:0007669"/>
    <property type="project" value="UniProtKB-EC"/>
</dbReference>
<dbReference type="InterPro" id="IPR013785">
    <property type="entry name" value="Aldolase_TIM"/>
</dbReference>
<feature type="region of interest" description="Disordered" evidence="9">
    <location>
        <begin position="559"/>
        <end position="581"/>
    </location>
</feature>
<evidence type="ECO:0000313" key="11">
    <source>
        <dbReference type="Proteomes" id="UP001152803"/>
    </source>
</evidence>
<feature type="region of interest" description="Disordered" evidence="9">
    <location>
        <begin position="852"/>
        <end position="871"/>
    </location>
</feature>
<evidence type="ECO:0000256" key="8">
    <source>
        <dbReference type="ARBA" id="ARBA00048791"/>
    </source>
</evidence>
<keyword evidence="4" id="KW-0456">Lyase</keyword>
<dbReference type="OrthoDB" id="70823at2759"/>
<sequence length="1334" mass="144835">MPCHLQRIEGCTGWQSQSHSPFMFMSQVTYNTSVRGRKCRVTPPPSTPATPPVFTHAICSAPAPDLHNKPDSPTEALPPLLTSITNLTHLQRLCRSRESLAVVSVCPNVAPAASVLTTSTEPSSSSSSAAKADVSDGALTRAPNFRLQSFKVTRSGIDQLTTAEIPLSLTWETQPDSNLEWVSGVRVNTQAVLKRAQQIQGRKLVKRQWEVGPIAGGSLCSYLGLLRAGRGRSTGSGFKWQPVSCVSAFVRFAVCRQLLYPASSLLLQAAWLLRAVTCIDLTTLAGDDTPSNVHRLCLKATQPVRHDLLKEMDMHDKGITTAAVCVYPSRVADAVKSLRAANSSLPVASGEMGEGLWVRACLRVVLRPCLRVVLRPYSANAPEDPANVPGRAGGDIGHPPDRASGKDGAGEIDIVINRTLALTAQWEALYQEIVQFRQACGEAHMKTILAVGDLGCFATVYRASLVAMMAGSDFIKTSTGKEAINATYPVAIVMARAIRDYYLRTGHKVGFKPAGGIRTAKDSLVWLTLMKEELGDEWTRPLLFRLGASTLLADIERQVRESRHGNPARQPRLATPPGNIPKQGSVVFRPAWSHGWSPWQQRGPCPEFHSSNGRRPWRRSRENDRLTPPRVHLPPRDGALRSLSGAPPGLTPPPAHLLIGYPQTSAHHAPSPGYWEQAYLNMQKWTKFGGEGKRGRAALSARVGDARCRFNKRPPGNLTLAPRGPRGRAFSCGLRPEFQFEFPLSAVVVEERPLVRYTARTPPPGGPRKSDAPSSSRLVSLTVSVVPRRVSRGDQLTPPGRAEETDALDPGDRGGGIRGVMRRIAPPGPLYADGIGRPCDLILRRSVTPDDRQALPGVKNELSGGRQTGRETAAWVPRRPVIIPPPRSSRDGERAEPVFLRRSPVCALPLLRERNGRRSWNAVSSGLRLGTTWLRQTVFLETREGLYGGQRVGVLHGNTSVLTAISVASRKKNRSKFPSLKLSGALCEEEREWEKERRRDGGMEEGGGVQTARTSGEQVDQLDNERPEEAAAPVREGEQVEGDPSHAAGGQSEREEGTCRKGGGGQRGGSGLSHAQQDVLGGELEAAHGGDLQGLARQRLLHQRVALPLQLRQPGRQDRESRTRVSCHCNTQPLGARNTSVFGEKVTEDERGLGGAAGVALRRFKNEQRDGWPTAGAVGRRARAALRLKMTNEGGRVCEHTGAARGVAVKVKDWDTQALSNGVWVSPMSVLGDSGLLWRDSALTALHWSRGDSTSRGRMLITFITPMGSRNPFRLSHVGGNRACIGGGAGGLTWAHLQLQGQREQTGHDPSVVSPARTRQVHQSTSSYRNTPAW</sequence>
<evidence type="ECO:0000256" key="9">
    <source>
        <dbReference type="SAM" id="MobiDB-lite"/>
    </source>
</evidence>
<dbReference type="CDD" id="cd00959">
    <property type="entry name" value="DeoC"/>
    <property type="match status" value="1"/>
</dbReference>
<dbReference type="GO" id="GO:0016052">
    <property type="term" value="P:carbohydrate catabolic process"/>
    <property type="evidence" value="ECO:0007669"/>
    <property type="project" value="TreeGrafter"/>
</dbReference>
<dbReference type="Pfam" id="PF01791">
    <property type="entry name" value="DeoC"/>
    <property type="match status" value="1"/>
</dbReference>
<gene>
    <name evidence="10" type="ORF">COCON_G00231660</name>
</gene>
<dbReference type="Proteomes" id="UP001152803">
    <property type="component" value="Unassembled WGS sequence"/>
</dbReference>
<evidence type="ECO:0000256" key="6">
    <source>
        <dbReference type="ARBA" id="ARBA00031814"/>
    </source>
</evidence>
<organism evidence="10 11">
    <name type="scientific">Conger conger</name>
    <name type="common">Conger eel</name>
    <name type="synonym">Muraena conger</name>
    <dbReference type="NCBI Taxonomy" id="82655"/>
    <lineage>
        <taxon>Eukaryota</taxon>
        <taxon>Metazoa</taxon>
        <taxon>Chordata</taxon>
        <taxon>Craniata</taxon>
        <taxon>Vertebrata</taxon>
        <taxon>Euteleostomi</taxon>
        <taxon>Actinopterygii</taxon>
        <taxon>Neopterygii</taxon>
        <taxon>Teleostei</taxon>
        <taxon>Anguilliformes</taxon>
        <taxon>Congridae</taxon>
        <taxon>Conger</taxon>
    </lineage>
</organism>
<evidence type="ECO:0000256" key="3">
    <source>
        <dbReference type="ARBA" id="ARBA00012515"/>
    </source>
</evidence>
<evidence type="ECO:0000256" key="1">
    <source>
        <dbReference type="ARBA" id="ARBA00004816"/>
    </source>
</evidence>
<feature type="compositionally biased region" description="Polar residues" evidence="9">
    <location>
        <begin position="1321"/>
        <end position="1334"/>
    </location>
</feature>
<reference evidence="10" key="1">
    <citation type="journal article" date="2023" name="Science">
        <title>Genome structures resolve the early diversification of teleost fishes.</title>
        <authorList>
            <person name="Parey E."/>
            <person name="Louis A."/>
            <person name="Montfort J."/>
            <person name="Bouchez O."/>
            <person name="Roques C."/>
            <person name="Iampietro C."/>
            <person name="Lluch J."/>
            <person name="Castinel A."/>
            <person name="Donnadieu C."/>
            <person name="Desvignes T."/>
            <person name="Floi Bucao C."/>
            <person name="Jouanno E."/>
            <person name="Wen M."/>
            <person name="Mejri S."/>
            <person name="Dirks R."/>
            <person name="Jansen H."/>
            <person name="Henkel C."/>
            <person name="Chen W.J."/>
            <person name="Zahm M."/>
            <person name="Cabau C."/>
            <person name="Klopp C."/>
            <person name="Thompson A.W."/>
            <person name="Robinson-Rechavi M."/>
            <person name="Braasch I."/>
            <person name="Lecointre G."/>
            <person name="Bobe J."/>
            <person name="Postlethwait J.H."/>
            <person name="Berthelot C."/>
            <person name="Roest Crollius H."/>
            <person name="Guiguen Y."/>
        </authorList>
    </citation>
    <scope>NUCLEOTIDE SEQUENCE</scope>
    <source>
        <strain evidence="10">Concon-B</strain>
    </source>
</reference>
<dbReference type="GO" id="GO:0009264">
    <property type="term" value="P:deoxyribonucleotide catabolic process"/>
    <property type="evidence" value="ECO:0007669"/>
    <property type="project" value="InterPro"/>
</dbReference>
<proteinExistence type="inferred from homology"/>
<name>A0A9Q1CUU4_CONCO</name>
<evidence type="ECO:0000313" key="10">
    <source>
        <dbReference type="EMBL" id="KAJ8249950.1"/>
    </source>
</evidence>
<dbReference type="InterPro" id="IPR002915">
    <property type="entry name" value="DeoC/FbaB/LacD_aldolase"/>
</dbReference>
<dbReference type="SUPFAM" id="SSF51569">
    <property type="entry name" value="Aldolase"/>
    <property type="match status" value="2"/>
</dbReference>
<dbReference type="PANTHER" id="PTHR10889">
    <property type="entry name" value="DEOXYRIBOSE-PHOSPHATE ALDOLASE"/>
    <property type="match status" value="1"/>
</dbReference>
<evidence type="ECO:0000256" key="2">
    <source>
        <dbReference type="ARBA" id="ARBA00009473"/>
    </source>
</evidence>
<feature type="region of interest" description="Disordered" evidence="9">
    <location>
        <begin position="758"/>
        <end position="819"/>
    </location>
</feature>
<evidence type="ECO:0000256" key="5">
    <source>
        <dbReference type="ARBA" id="ARBA00023270"/>
    </source>
</evidence>
<feature type="compositionally biased region" description="Basic and acidic residues" evidence="9">
    <location>
        <begin position="992"/>
        <end position="1002"/>
    </location>
</feature>
<feature type="region of interest" description="Disordered" evidence="9">
    <location>
        <begin position="988"/>
        <end position="1075"/>
    </location>
</feature>
<comment type="catalytic activity">
    <reaction evidence="8">
        <text>2-deoxy-D-ribose 5-phosphate = D-glyceraldehyde 3-phosphate + acetaldehyde</text>
        <dbReference type="Rhea" id="RHEA:12821"/>
        <dbReference type="ChEBI" id="CHEBI:15343"/>
        <dbReference type="ChEBI" id="CHEBI:59776"/>
        <dbReference type="ChEBI" id="CHEBI:62877"/>
        <dbReference type="EC" id="4.1.2.4"/>
    </reaction>
</comment>
<feature type="region of interest" description="Disordered" evidence="9">
    <location>
        <begin position="383"/>
        <end position="407"/>
    </location>
</feature>
<feature type="region of interest" description="Disordered" evidence="9">
    <location>
        <begin position="600"/>
        <end position="648"/>
    </location>
</feature>
<feature type="compositionally biased region" description="Low complexity" evidence="9">
    <location>
        <begin position="773"/>
        <end position="788"/>
    </location>
</feature>
<evidence type="ECO:0000256" key="7">
    <source>
        <dbReference type="ARBA" id="ARBA00032755"/>
    </source>
</evidence>
<comment type="similarity">
    <text evidence="2">Belongs to the DeoC/FbaB aldolase family. DeoC type 2 subfamily.</text>
</comment>
<evidence type="ECO:0000256" key="4">
    <source>
        <dbReference type="ARBA" id="ARBA00023239"/>
    </source>
</evidence>
<feature type="compositionally biased region" description="Basic and acidic residues" evidence="9">
    <location>
        <begin position="398"/>
        <end position="407"/>
    </location>
</feature>
<comment type="pathway">
    <text evidence="1">Carbohydrate degradation; 2-deoxy-D-ribose 1-phosphate degradation; D-glyceraldehyde 3-phosphate and acetaldehyde from 2-deoxy-alpha-D-ribose 1-phosphate: step 2/2.</text>
</comment>
<feature type="compositionally biased region" description="Gly residues" evidence="9">
    <location>
        <begin position="1060"/>
        <end position="1071"/>
    </location>
</feature>
<keyword evidence="5" id="KW-0704">Schiff base</keyword>
<keyword evidence="11" id="KW-1185">Reference proteome</keyword>
<dbReference type="GO" id="GO:0005737">
    <property type="term" value="C:cytoplasm"/>
    <property type="evidence" value="ECO:0007669"/>
    <property type="project" value="InterPro"/>
</dbReference>
<comment type="caution">
    <text evidence="10">The sequence shown here is derived from an EMBL/GenBank/DDBJ whole genome shotgun (WGS) entry which is preliminary data.</text>
</comment>
<protein>
    <recommendedName>
        <fullName evidence="3">deoxyribose-phosphate aldolase</fullName>
        <ecNumber evidence="3">4.1.2.4</ecNumber>
    </recommendedName>
    <alternativeName>
        <fullName evidence="7">2-deoxy-D-ribose 5-phosphate aldolase</fullName>
    </alternativeName>
    <alternativeName>
        <fullName evidence="6">Phosphodeoxyriboaldolase</fullName>
    </alternativeName>
</protein>
<accession>A0A9Q1CUU4</accession>
<dbReference type="EMBL" id="JAFJMO010000019">
    <property type="protein sequence ID" value="KAJ8249950.1"/>
    <property type="molecule type" value="Genomic_DNA"/>
</dbReference>
<dbReference type="EC" id="4.1.2.4" evidence="3"/>
<dbReference type="Gene3D" id="3.20.20.70">
    <property type="entry name" value="Aldolase class I"/>
    <property type="match status" value="2"/>
</dbReference>
<dbReference type="SMART" id="SM01133">
    <property type="entry name" value="DeoC"/>
    <property type="match status" value="1"/>
</dbReference>
<feature type="region of interest" description="Disordered" evidence="9">
    <location>
        <begin position="1303"/>
        <end position="1334"/>
    </location>
</feature>
<dbReference type="PANTHER" id="PTHR10889:SF3">
    <property type="entry name" value="DEOXYRIBOSE-PHOSPHATE ALDOLASE"/>
    <property type="match status" value="1"/>
</dbReference>